<keyword evidence="6 12" id="KW-0418">Kinase</keyword>
<evidence type="ECO:0000313" key="12">
    <source>
        <dbReference type="EMBL" id="TKS12095.1"/>
    </source>
</evidence>
<dbReference type="PROSITE" id="PS51285">
    <property type="entry name" value="AGC_KINASE_CTER"/>
    <property type="match status" value="1"/>
</dbReference>
<keyword evidence="4" id="KW-0808">Transferase</keyword>
<dbReference type="EMBL" id="RCHU01000181">
    <property type="protein sequence ID" value="TKS12095.1"/>
    <property type="molecule type" value="Genomic_DNA"/>
</dbReference>
<evidence type="ECO:0000259" key="10">
    <source>
        <dbReference type="PROSITE" id="PS50011"/>
    </source>
</evidence>
<dbReference type="PROSITE" id="PS50011">
    <property type="entry name" value="PROTEIN_KINASE_DOM"/>
    <property type="match status" value="1"/>
</dbReference>
<comment type="caution">
    <text evidence="12">The sequence shown here is derived from an EMBL/GenBank/DDBJ whole genome shotgun (WGS) entry which is preliminary data.</text>
</comment>
<dbReference type="Gene3D" id="3.30.200.20">
    <property type="entry name" value="Phosphorylase Kinase, domain 1"/>
    <property type="match status" value="1"/>
</dbReference>
<evidence type="ECO:0000259" key="11">
    <source>
        <dbReference type="PROSITE" id="PS51285"/>
    </source>
</evidence>
<comment type="catalytic activity">
    <reaction evidence="9">
        <text>L-seryl-[protein] + ATP = O-phospho-L-seryl-[protein] + ADP + H(+)</text>
        <dbReference type="Rhea" id="RHEA:17989"/>
        <dbReference type="Rhea" id="RHEA-COMP:9863"/>
        <dbReference type="Rhea" id="RHEA-COMP:11604"/>
        <dbReference type="ChEBI" id="CHEBI:15378"/>
        <dbReference type="ChEBI" id="CHEBI:29999"/>
        <dbReference type="ChEBI" id="CHEBI:30616"/>
        <dbReference type="ChEBI" id="CHEBI:83421"/>
        <dbReference type="ChEBI" id="CHEBI:456216"/>
        <dbReference type="EC" id="2.7.11.1"/>
    </reaction>
</comment>
<feature type="domain" description="AGC-kinase C-terminal" evidence="11">
    <location>
        <begin position="335"/>
        <end position="421"/>
    </location>
</feature>
<dbReference type="FunFam" id="1.10.510.10:FF:000294">
    <property type="entry name" value="Serine/threonine-protein kinase OXI1"/>
    <property type="match status" value="1"/>
</dbReference>
<gene>
    <name evidence="12" type="ORF">D5086_0000066810</name>
</gene>
<dbReference type="PANTHER" id="PTHR45637">
    <property type="entry name" value="FLIPPASE KINASE 1-RELATED"/>
    <property type="match status" value="1"/>
</dbReference>
<dbReference type="FunFam" id="1.10.510.10:FF:000312">
    <property type="entry name" value="Serine/threonine-protein kinase OXI1"/>
    <property type="match status" value="1"/>
</dbReference>
<accession>A0A4U5QT31</accession>
<dbReference type="InterPro" id="IPR008271">
    <property type="entry name" value="Ser/Thr_kinase_AS"/>
</dbReference>
<dbReference type="Pfam" id="PF00069">
    <property type="entry name" value="Pkinase"/>
    <property type="match status" value="2"/>
</dbReference>
<dbReference type="InterPro" id="IPR011009">
    <property type="entry name" value="Kinase-like_dom_sf"/>
</dbReference>
<dbReference type="GO" id="GO:0004674">
    <property type="term" value="F:protein serine/threonine kinase activity"/>
    <property type="evidence" value="ECO:0007669"/>
    <property type="project" value="UniProtKB-KW"/>
</dbReference>
<evidence type="ECO:0000256" key="2">
    <source>
        <dbReference type="ARBA" id="ARBA00012513"/>
    </source>
</evidence>
<evidence type="ECO:0000256" key="4">
    <source>
        <dbReference type="ARBA" id="ARBA00022679"/>
    </source>
</evidence>
<sequence length="421" mass="48409">MNIVHHEYLEESEEEERLPILNMESMKVISPLGRGAKGVVFLVKEEPLGEFYALKVVSRDFVKKKKRGSNDKDIEGEEYRRIYFEQQVLSRFNHPLLPKLRGVLATDKILAYAIDYCPGRDLHFLRKQQSEKMFAIDTIRFYAAELVLALDYLHRLGIAYRDLKPDNIMVQENGHIMLVDFDLSTKLPPKSASPVSVVADRRKRRSPLHRFFKRGVSLDDSGEELDHRLSEPDSTSKSNSFVGTEEYVAPEVIQGDGHDFGVDWWSLGVVLYEMLYGVTPFKGENRKESFYRILTKKPDLVGEATPLRDLIGKLLIKDPKERIRVEGIKGHDFFKGIDWDLLLQISRPPYIPFMDNWSGGEGRNGIKEIDVEIFVQEIFGAGDDDKKKNLEDSHHGNENKKVWVNGLNTNHPCEAENFLVF</sequence>
<dbReference type="SMART" id="SM00220">
    <property type="entry name" value="S_TKc"/>
    <property type="match status" value="1"/>
</dbReference>
<comment type="catalytic activity">
    <reaction evidence="8">
        <text>L-threonyl-[protein] + ATP = O-phospho-L-threonyl-[protein] + ADP + H(+)</text>
        <dbReference type="Rhea" id="RHEA:46608"/>
        <dbReference type="Rhea" id="RHEA-COMP:11060"/>
        <dbReference type="Rhea" id="RHEA-COMP:11605"/>
        <dbReference type="ChEBI" id="CHEBI:15378"/>
        <dbReference type="ChEBI" id="CHEBI:30013"/>
        <dbReference type="ChEBI" id="CHEBI:30616"/>
        <dbReference type="ChEBI" id="CHEBI:61977"/>
        <dbReference type="ChEBI" id="CHEBI:456216"/>
        <dbReference type="EC" id="2.7.11.1"/>
    </reaction>
</comment>
<dbReference type="InterPro" id="IPR000961">
    <property type="entry name" value="AGC-kinase_C"/>
</dbReference>
<protein>
    <recommendedName>
        <fullName evidence="2">non-specific serine/threonine protein kinase</fullName>
        <ecNumber evidence="2">2.7.11.1</ecNumber>
    </recommendedName>
</protein>
<evidence type="ECO:0000256" key="7">
    <source>
        <dbReference type="ARBA" id="ARBA00022840"/>
    </source>
</evidence>
<evidence type="ECO:0000256" key="6">
    <source>
        <dbReference type="ARBA" id="ARBA00022777"/>
    </source>
</evidence>
<dbReference type="GO" id="GO:0005524">
    <property type="term" value="F:ATP binding"/>
    <property type="evidence" value="ECO:0007669"/>
    <property type="project" value="UniProtKB-KW"/>
</dbReference>
<reference evidence="12" key="1">
    <citation type="submission" date="2018-10" db="EMBL/GenBank/DDBJ databases">
        <title>Population genomic analysis revealed the cold adaptation of white poplar.</title>
        <authorList>
            <person name="Liu Y.-J."/>
        </authorList>
    </citation>
    <scope>NUCLEOTIDE SEQUENCE [LARGE SCALE GENOMIC DNA]</scope>
    <source>
        <strain evidence="12">PAL-ZL1</strain>
    </source>
</reference>
<dbReference type="EC" id="2.7.11.1" evidence="2"/>
<evidence type="ECO:0000256" key="5">
    <source>
        <dbReference type="ARBA" id="ARBA00022741"/>
    </source>
</evidence>
<name>A0A4U5QT31_POPAL</name>
<evidence type="ECO:0000256" key="1">
    <source>
        <dbReference type="ARBA" id="ARBA00009903"/>
    </source>
</evidence>
<evidence type="ECO:0000256" key="3">
    <source>
        <dbReference type="ARBA" id="ARBA00022527"/>
    </source>
</evidence>
<dbReference type="Gene3D" id="1.10.510.10">
    <property type="entry name" value="Transferase(Phosphotransferase) domain 1"/>
    <property type="match status" value="2"/>
</dbReference>
<keyword evidence="5" id="KW-0547">Nucleotide-binding</keyword>
<dbReference type="InterPro" id="IPR000719">
    <property type="entry name" value="Prot_kinase_dom"/>
</dbReference>
<dbReference type="PROSITE" id="PS00108">
    <property type="entry name" value="PROTEIN_KINASE_ST"/>
    <property type="match status" value="1"/>
</dbReference>
<keyword evidence="3" id="KW-0723">Serine/threonine-protein kinase</keyword>
<proteinExistence type="inferred from homology"/>
<dbReference type="AlphaFoldDB" id="A0A4U5QT31"/>
<evidence type="ECO:0000256" key="8">
    <source>
        <dbReference type="ARBA" id="ARBA00047899"/>
    </source>
</evidence>
<organism evidence="12">
    <name type="scientific">Populus alba</name>
    <name type="common">White poplar</name>
    <dbReference type="NCBI Taxonomy" id="43335"/>
    <lineage>
        <taxon>Eukaryota</taxon>
        <taxon>Viridiplantae</taxon>
        <taxon>Streptophyta</taxon>
        <taxon>Embryophyta</taxon>
        <taxon>Tracheophyta</taxon>
        <taxon>Spermatophyta</taxon>
        <taxon>Magnoliopsida</taxon>
        <taxon>eudicotyledons</taxon>
        <taxon>Gunneridae</taxon>
        <taxon>Pentapetalae</taxon>
        <taxon>rosids</taxon>
        <taxon>fabids</taxon>
        <taxon>Malpighiales</taxon>
        <taxon>Salicaceae</taxon>
        <taxon>Saliceae</taxon>
        <taxon>Populus</taxon>
    </lineage>
</organism>
<keyword evidence="7" id="KW-0067">ATP-binding</keyword>
<comment type="similarity">
    <text evidence="1">Belongs to the protein kinase superfamily. AGC Ser/Thr protein kinase family.</text>
</comment>
<feature type="domain" description="Protein kinase" evidence="10">
    <location>
        <begin position="26"/>
        <end position="334"/>
    </location>
</feature>
<dbReference type="STRING" id="43335.A0A4U5QT31"/>
<evidence type="ECO:0000256" key="9">
    <source>
        <dbReference type="ARBA" id="ARBA00048679"/>
    </source>
</evidence>
<dbReference type="SUPFAM" id="SSF56112">
    <property type="entry name" value="Protein kinase-like (PK-like)"/>
    <property type="match status" value="1"/>
</dbReference>